<feature type="non-terminal residue" evidence="1">
    <location>
        <position position="1"/>
    </location>
</feature>
<comment type="caution">
    <text evidence="1">The sequence shown here is derived from an EMBL/GenBank/DDBJ whole genome shotgun (WGS) entry which is preliminary data.</text>
</comment>
<accession>A0ACA9MN05</accession>
<proteinExistence type="predicted"/>
<evidence type="ECO:0000313" key="2">
    <source>
        <dbReference type="Proteomes" id="UP000789366"/>
    </source>
</evidence>
<evidence type="ECO:0000313" key="1">
    <source>
        <dbReference type="EMBL" id="CAG8597446.1"/>
    </source>
</evidence>
<reference evidence="1" key="1">
    <citation type="submission" date="2021-06" db="EMBL/GenBank/DDBJ databases">
        <authorList>
            <person name="Kallberg Y."/>
            <person name="Tangrot J."/>
            <person name="Rosling A."/>
        </authorList>
    </citation>
    <scope>NUCLEOTIDE SEQUENCE</scope>
    <source>
        <strain evidence="1">28 12/20/2015</strain>
    </source>
</reference>
<protein>
    <submittedName>
        <fullName evidence="1">15470_t:CDS:1</fullName>
    </submittedName>
</protein>
<organism evidence="1 2">
    <name type="scientific">Cetraspora pellucida</name>
    <dbReference type="NCBI Taxonomy" id="1433469"/>
    <lineage>
        <taxon>Eukaryota</taxon>
        <taxon>Fungi</taxon>
        <taxon>Fungi incertae sedis</taxon>
        <taxon>Mucoromycota</taxon>
        <taxon>Glomeromycotina</taxon>
        <taxon>Glomeromycetes</taxon>
        <taxon>Diversisporales</taxon>
        <taxon>Gigasporaceae</taxon>
        <taxon>Cetraspora</taxon>
    </lineage>
</organism>
<gene>
    <name evidence="1" type="ORF">SPELUC_LOCUS6982</name>
</gene>
<dbReference type="EMBL" id="CAJVPW010008812">
    <property type="protein sequence ID" value="CAG8597446.1"/>
    <property type="molecule type" value="Genomic_DNA"/>
</dbReference>
<name>A0ACA9MN05_9GLOM</name>
<sequence length="345" mass="39516">NFVELEQSTSHAAQLYCEALAKDSQNKKQAKSKSRLSGSLLFGLQCKSVEKVHKKLPSNKLMRIKSFNDYSASAQCQHILGLGKRLLEFVKEAKENFFHSGDNIILKQAKFEINSPWLDLIRAGAVYNMRQEVTNKVNKKIPISLVNIDQPTSFELITKESNIIDLIIVSNVISSISKGGQRRITDILNYIIPLYIQKEVLKPGSTLHLHISDDDRDVGKKVKHVIVTVALLNNLDKLHKSESYYMLVLFPDVENYYLLQNALASLISDLRFLSEHRFYKIGGRHVEHNTISKDMQAIKESYTTLNGRIRSSLFDIISIKHWVCDSLHIMLRVSDRFWKLFLSDL</sequence>
<dbReference type="Proteomes" id="UP000789366">
    <property type="component" value="Unassembled WGS sequence"/>
</dbReference>
<keyword evidence="2" id="KW-1185">Reference proteome</keyword>